<keyword evidence="1" id="KW-0378">Hydrolase</keyword>
<dbReference type="PANTHER" id="PTHR10272:SF0">
    <property type="entry name" value="PLATELET-ACTIVATING FACTOR ACETYLHYDROLASE"/>
    <property type="match status" value="1"/>
</dbReference>
<comment type="caution">
    <text evidence="6">The sequence shown here is derived from an EMBL/GenBank/DDBJ whole genome shotgun (WGS) entry which is preliminary data.</text>
</comment>
<evidence type="ECO:0000313" key="7">
    <source>
        <dbReference type="Proteomes" id="UP000286931"/>
    </source>
</evidence>
<dbReference type="GO" id="GO:0003847">
    <property type="term" value="F:1-alkyl-2-acetylglycerophosphocholine esterase activity"/>
    <property type="evidence" value="ECO:0007669"/>
    <property type="project" value="TreeGrafter"/>
</dbReference>
<evidence type="ECO:0000256" key="2">
    <source>
        <dbReference type="ARBA" id="ARBA00022963"/>
    </source>
</evidence>
<keyword evidence="7" id="KW-1185">Reference proteome</keyword>
<gene>
    <name evidence="6" type="ORF">EHYA_04426</name>
</gene>
<dbReference type="GO" id="GO:0016042">
    <property type="term" value="P:lipid catabolic process"/>
    <property type="evidence" value="ECO:0007669"/>
    <property type="project" value="UniProtKB-KW"/>
</dbReference>
<feature type="domain" description="PET hydrolase/cutinase-like" evidence="5">
    <location>
        <begin position="132"/>
        <end position="307"/>
    </location>
</feature>
<feature type="chain" id="PRO_5019276371" evidence="4">
    <location>
        <begin position="33"/>
        <end position="378"/>
    </location>
</feature>
<evidence type="ECO:0000259" key="5">
    <source>
        <dbReference type="Pfam" id="PF12740"/>
    </source>
</evidence>
<evidence type="ECO:0000313" key="6">
    <source>
        <dbReference type="EMBL" id="GCD96739.1"/>
    </source>
</evidence>
<dbReference type="SUPFAM" id="SSF53474">
    <property type="entry name" value="alpha/beta-Hydrolases"/>
    <property type="match status" value="1"/>
</dbReference>
<protein>
    <submittedName>
        <fullName evidence="6">Lipase</fullName>
    </submittedName>
</protein>
<evidence type="ECO:0000256" key="1">
    <source>
        <dbReference type="ARBA" id="ARBA00022801"/>
    </source>
</evidence>
<reference evidence="6 7" key="1">
    <citation type="submission" date="2018-12" db="EMBL/GenBank/DDBJ databases">
        <title>Draft genome sequence of Embleya hyalina NBRC 13850T.</title>
        <authorList>
            <person name="Komaki H."/>
            <person name="Hosoyama A."/>
            <person name="Kimura A."/>
            <person name="Ichikawa N."/>
            <person name="Tamura T."/>
        </authorList>
    </citation>
    <scope>NUCLEOTIDE SEQUENCE [LARGE SCALE GENOMIC DNA]</scope>
    <source>
        <strain evidence="6 7">NBRC 13850</strain>
    </source>
</reference>
<name>A0A401YQ62_9ACTN</name>
<dbReference type="Gene3D" id="3.40.50.1820">
    <property type="entry name" value="alpha/beta hydrolase"/>
    <property type="match status" value="1"/>
</dbReference>
<evidence type="ECO:0000256" key="3">
    <source>
        <dbReference type="ARBA" id="ARBA00023098"/>
    </source>
</evidence>
<dbReference type="PANTHER" id="PTHR10272">
    <property type="entry name" value="PLATELET-ACTIVATING FACTOR ACETYLHYDROLASE"/>
    <property type="match status" value="1"/>
</dbReference>
<accession>A0A401YQ62</accession>
<sequence>MLGAVRPGVARLVLLVALLSAIVSTVASPAAALPVRDRPPRVEVPEPTGSSAIGTKSLRMVDRSRSDPWNPAASARELMVSVWYPTAGTTRARAPYMSAALSGAVFGSDVLAGVRTQAILDAPPRRRPAPLVVASPGFGGSRTSLTASAEELASYGYVVAVVDHTYEAPVEFPDGRLEPCRICVGIPDDARVVRTRAADIGFVIDRLTAPDAGLSVDARRIGVFGHSMGGAAAVEALRTDRRVDAAVDLDGDFWTEPPAAGIDRPILLLGAQRVRTGTPDANWRGMWDRLTGPRRWLDVPTGGHYTFCDMPWIVDRFGIRDEVPPEEAAWQYGTLGGNRATAITRAYVRAFFDRHLRGRSGDLLDRPSRAYPEVRFVG</sequence>
<dbReference type="Pfam" id="PF12740">
    <property type="entry name" value="PETase"/>
    <property type="match status" value="1"/>
</dbReference>
<keyword evidence="2" id="KW-0442">Lipid degradation</keyword>
<feature type="signal peptide" evidence="4">
    <location>
        <begin position="1"/>
        <end position="32"/>
    </location>
</feature>
<dbReference type="InterPro" id="IPR041127">
    <property type="entry name" value="PET_hydrolase/cutinase-like"/>
</dbReference>
<dbReference type="InterPro" id="IPR029058">
    <property type="entry name" value="AB_hydrolase_fold"/>
</dbReference>
<dbReference type="EMBL" id="BIFH01000021">
    <property type="protein sequence ID" value="GCD96739.1"/>
    <property type="molecule type" value="Genomic_DNA"/>
</dbReference>
<evidence type="ECO:0000256" key="4">
    <source>
        <dbReference type="SAM" id="SignalP"/>
    </source>
</evidence>
<keyword evidence="3" id="KW-0443">Lipid metabolism</keyword>
<dbReference type="Proteomes" id="UP000286931">
    <property type="component" value="Unassembled WGS sequence"/>
</dbReference>
<dbReference type="AlphaFoldDB" id="A0A401YQ62"/>
<keyword evidence="4" id="KW-0732">Signal</keyword>
<organism evidence="6 7">
    <name type="scientific">Embleya hyalina</name>
    <dbReference type="NCBI Taxonomy" id="516124"/>
    <lineage>
        <taxon>Bacteria</taxon>
        <taxon>Bacillati</taxon>
        <taxon>Actinomycetota</taxon>
        <taxon>Actinomycetes</taxon>
        <taxon>Kitasatosporales</taxon>
        <taxon>Streptomycetaceae</taxon>
        <taxon>Embleya</taxon>
    </lineage>
</organism>
<proteinExistence type="predicted"/>